<protein>
    <submittedName>
        <fullName evidence="2">Uncharacterized protein</fullName>
    </submittedName>
</protein>
<proteinExistence type="predicted"/>
<evidence type="ECO:0000313" key="3">
    <source>
        <dbReference type="Proteomes" id="UP001066276"/>
    </source>
</evidence>
<reference evidence="2" key="1">
    <citation type="journal article" date="2022" name="bioRxiv">
        <title>Sequencing and chromosome-scale assembly of the giantPleurodeles waltlgenome.</title>
        <authorList>
            <person name="Brown T."/>
            <person name="Elewa A."/>
            <person name="Iarovenko S."/>
            <person name="Subramanian E."/>
            <person name="Araus A.J."/>
            <person name="Petzold A."/>
            <person name="Susuki M."/>
            <person name="Suzuki K.-i.T."/>
            <person name="Hayashi T."/>
            <person name="Toyoda A."/>
            <person name="Oliveira C."/>
            <person name="Osipova E."/>
            <person name="Leigh N.D."/>
            <person name="Simon A."/>
            <person name="Yun M.H."/>
        </authorList>
    </citation>
    <scope>NUCLEOTIDE SEQUENCE</scope>
    <source>
        <strain evidence="2">20211129_DDA</strain>
        <tissue evidence="2">Liver</tissue>
    </source>
</reference>
<name>A0AAV7MC68_PLEWA</name>
<feature type="region of interest" description="Disordered" evidence="1">
    <location>
        <begin position="1"/>
        <end position="90"/>
    </location>
</feature>
<keyword evidence="3" id="KW-1185">Reference proteome</keyword>
<dbReference type="Proteomes" id="UP001066276">
    <property type="component" value="Chromosome 10"/>
</dbReference>
<dbReference type="AlphaFoldDB" id="A0AAV7MC68"/>
<evidence type="ECO:0000256" key="1">
    <source>
        <dbReference type="SAM" id="MobiDB-lite"/>
    </source>
</evidence>
<dbReference type="EMBL" id="JANPWB010000014">
    <property type="protein sequence ID" value="KAJ1101127.1"/>
    <property type="molecule type" value="Genomic_DNA"/>
</dbReference>
<comment type="caution">
    <text evidence="2">The sequence shown here is derived from an EMBL/GenBank/DDBJ whole genome shotgun (WGS) entry which is preliminary data.</text>
</comment>
<organism evidence="2 3">
    <name type="scientific">Pleurodeles waltl</name>
    <name type="common">Iberian ribbed newt</name>
    <dbReference type="NCBI Taxonomy" id="8319"/>
    <lineage>
        <taxon>Eukaryota</taxon>
        <taxon>Metazoa</taxon>
        <taxon>Chordata</taxon>
        <taxon>Craniata</taxon>
        <taxon>Vertebrata</taxon>
        <taxon>Euteleostomi</taxon>
        <taxon>Amphibia</taxon>
        <taxon>Batrachia</taxon>
        <taxon>Caudata</taxon>
        <taxon>Salamandroidea</taxon>
        <taxon>Salamandridae</taxon>
        <taxon>Pleurodelinae</taxon>
        <taxon>Pleurodeles</taxon>
    </lineage>
</organism>
<gene>
    <name evidence="2" type="ORF">NDU88_006199</name>
</gene>
<accession>A0AAV7MC68</accession>
<evidence type="ECO:0000313" key="2">
    <source>
        <dbReference type="EMBL" id="KAJ1101127.1"/>
    </source>
</evidence>
<sequence length="111" mass="11841">MLGLPGFQTWGCFQSAPRGRSEPRKVGSGRRPAAWRVTGGTEGTGVAPRGRTERGAGQGAQRIVQSSEEKTKRLSGCSPPRGAPAHGTHKGRLLLPACAGRINHRRERESC</sequence>